<gene>
    <name evidence="3" type="ORF">A2647_05135</name>
</gene>
<comment type="caution">
    <text evidence="3">The sequence shown here is derived from an EMBL/GenBank/DDBJ whole genome shotgun (WGS) entry which is preliminary data.</text>
</comment>
<dbReference type="AlphaFoldDB" id="A0A1F6V6N6"/>
<keyword evidence="2" id="KW-1133">Transmembrane helix</keyword>
<dbReference type="EMBL" id="MFTP01000021">
    <property type="protein sequence ID" value="OGI65308.1"/>
    <property type="molecule type" value="Genomic_DNA"/>
</dbReference>
<feature type="region of interest" description="Disordered" evidence="1">
    <location>
        <begin position="36"/>
        <end position="57"/>
    </location>
</feature>
<evidence type="ECO:0000256" key="1">
    <source>
        <dbReference type="SAM" id="MobiDB-lite"/>
    </source>
</evidence>
<dbReference type="Proteomes" id="UP000177370">
    <property type="component" value="Unassembled WGS sequence"/>
</dbReference>
<keyword evidence="2" id="KW-0812">Transmembrane</keyword>
<keyword evidence="2" id="KW-0472">Membrane</keyword>
<name>A0A1F6V6N6_9BACT</name>
<accession>A0A1F6V6N6</accession>
<evidence type="ECO:0000256" key="2">
    <source>
        <dbReference type="SAM" id="Phobius"/>
    </source>
</evidence>
<feature type="transmembrane region" description="Helical" evidence="2">
    <location>
        <begin position="12"/>
        <end position="29"/>
    </location>
</feature>
<proteinExistence type="predicted"/>
<reference evidence="3 4" key="1">
    <citation type="journal article" date="2016" name="Nat. Commun.">
        <title>Thousands of microbial genomes shed light on interconnected biogeochemical processes in an aquifer system.</title>
        <authorList>
            <person name="Anantharaman K."/>
            <person name="Brown C.T."/>
            <person name="Hug L.A."/>
            <person name="Sharon I."/>
            <person name="Castelle C.J."/>
            <person name="Probst A.J."/>
            <person name="Thomas B.C."/>
            <person name="Singh A."/>
            <person name="Wilkins M.J."/>
            <person name="Karaoz U."/>
            <person name="Brodie E.L."/>
            <person name="Williams K.H."/>
            <person name="Hubbard S.S."/>
            <person name="Banfield J.F."/>
        </authorList>
    </citation>
    <scope>NUCLEOTIDE SEQUENCE [LARGE SCALE GENOMIC DNA]</scope>
</reference>
<sequence>MEPEQKSNGALTGLIIIIIILVLGGIYFWKSSMKEEPAPAVPGGIETSGTPDDTASLEADVNGIDLESLDSEI</sequence>
<evidence type="ECO:0000313" key="3">
    <source>
        <dbReference type="EMBL" id="OGI65308.1"/>
    </source>
</evidence>
<protein>
    <submittedName>
        <fullName evidence="3">Uncharacterized protein</fullName>
    </submittedName>
</protein>
<evidence type="ECO:0000313" key="4">
    <source>
        <dbReference type="Proteomes" id="UP000177370"/>
    </source>
</evidence>
<organism evidence="3 4">
    <name type="scientific">Candidatus Nomurabacteria bacterium RIFCSPHIGHO2_01_FULL_40_24b</name>
    <dbReference type="NCBI Taxonomy" id="1801739"/>
    <lineage>
        <taxon>Bacteria</taxon>
        <taxon>Candidatus Nomuraibacteriota</taxon>
    </lineage>
</organism>